<dbReference type="SUPFAM" id="SSF88659">
    <property type="entry name" value="Sigma3 and sigma4 domains of RNA polymerase sigma factors"/>
    <property type="match status" value="1"/>
</dbReference>
<dbReference type="Gene3D" id="1.10.1740.10">
    <property type="match status" value="1"/>
</dbReference>
<dbReference type="AlphaFoldDB" id="A0A1G8WEK0"/>
<evidence type="ECO:0000256" key="2">
    <source>
        <dbReference type="ARBA" id="ARBA00023082"/>
    </source>
</evidence>
<name>A0A1G8WEK0_9BACI</name>
<accession>A0A1G8WEK0</accession>
<gene>
    <name evidence="7" type="ORF">SAMN04490247_3149</name>
</gene>
<feature type="region of interest" description="Disordered" evidence="5">
    <location>
        <begin position="273"/>
        <end position="301"/>
    </location>
</feature>
<evidence type="ECO:0000256" key="5">
    <source>
        <dbReference type="SAM" id="MobiDB-lite"/>
    </source>
</evidence>
<dbReference type="SUPFAM" id="SSF88946">
    <property type="entry name" value="Sigma2 domain of RNA polymerase sigma factors"/>
    <property type="match status" value="1"/>
</dbReference>
<dbReference type="GO" id="GO:0006352">
    <property type="term" value="P:DNA-templated transcription initiation"/>
    <property type="evidence" value="ECO:0007669"/>
    <property type="project" value="InterPro"/>
</dbReference>
<reference evidence="8" key="1">
    <citation type="submission" date="2016-10" db="EMBL/GenBank/DDBJ databases">
        <authorList>
            <person name="Varghese N."/>
            <person name="Submissions S."/>
        </authorList>
    </citation>
    <scope>NUCLEOTIDE SEQUENCE [LARGE SCALE GENOMIC DNA]</scope>
    <source>
        <strain evidence="8">DSM 4771</strain>
    </source>
</reference>
<dbReference type="InterPro" id="IPR014284">
    <property type="entry name" value="RNA_pol_sigma-70_dom"/>
</dbReference>
<sequence length="414" mass="48408">MDEKRLIEGEWITADDLFAKHEKFIWKIAHQHWSRQGKKVGIDKEELFNVGVEGLMKAFHKFNEDYGFKFITYAAQYISGHVKKYLREKSTLVKYGRKAHNVSIEMAKQDLYDRPIHEVAETLNVRESDVRNALLYKSHVHSLDKEVDTEDGGITYLDMLSDSEDTTEIFVKEFLAGLPPRLKEIMELKMEGRSQQEISDILEVSQPHIGRLIKKVAEHYHNYQEGNMMAQGDIDKAKTMLEDTDLTAKEIAKETGTNIKTVYYYARQLRDKSSKKEDAPAKANVKPSSDLQKQLEEEQERSKQLKAQLDEANEQYDQAKERANHYQSECEDVWKKVQALQTDLVNQQEQHNDLLEKYESLQVELERKTQHHDYDCKEYQSRIDNLNSQLKKAHEFADYNSRKSHHLLELVKLG</sequence>
<dbReference type="OrthoDB" id="2578977at2"/>
<dbReference type="GO" id="GO:0003677">
    <property type="term" value="F:DNA binding"/>
    <property type="evidence" value="ECO:0007669"/>
    <property type="project" value="UniProtKB-KW"/>
</dbReference>
<keyword evidence="4" id="KW-0804">Transcription</keyword>
<evidence type="ECO:0000256" key="1">
    <source>
        <dbReference type="ARBA" id="ARBA00023015"/>
    </source>
</evidence>
<dbReference type="InterPro" id="IPR007627">
    <property type="entry name" value="RNA_pol_sigma70_r2"/>
</dbReference>
<keyword evidence="1" id="KW-0805">Transcription regulation</keyword>
<keyword evidence="3" id="KW-0238">DNA-binding</keyword>
<evidence type="ECO:0000259" key="6">
    <source>
        <dbReference type="Pfam" id="PF04542"/>
    </source>
</evidence>
<dbReference type="InterPro" id="IPR013324">
    <property type="entry name" value="RNA_pol_sigma_r3/r4-like"/>
</dbReference>
<dbReference type="NCBIfam" id="TIGR02937">
    <property type="entry name" value="sigma70-ECF"/>
    <property type="match status" value="1"/>
</dbReference>
<dbReference type="RefSeq" id="WP_093194798.1">
    <property type="nucleotide sequence ID" value="NZ_FNEV01000015.1"/>
</dbReference>
<dbReference type="InterPro" id="IPR013325">
    <property type="entry name" value="RNA_pol_sigma_r2"/>
</dbReference>
<evidence type="ECO:0000256" key="3">
    <source>
        <dbReference type="ARBA" id="ARBA00023125"/>
    </source>
</evidence>
<organism evidence="7 8">
    <name type="scientific">Salimicrobium halophilum</name>
    <dbReference type="NCBI Taxonomy" id="86666"/>
    <lineage>
        <taxon>Bacteria</taxon>
        <taxon>Bacillati</taxon>
        <taxon>Bacillota</taxon>
        <taxon>Bacilli</taxon>
        <taxon>Bacillales</taxon>
        <taxon>Bacillaceae</taxon>
        <taxon>Salimicrobium</taxon>
    </lineage>
</organism>
<evidence type="ECO:0000313" key="7">
    <source>
        <dbReference type="EMBL" id="SDJ76566.1"/>
    </source>
</evidence>
<dbReference type="STRING" id="86666.SAMN04490247_3149"/>
<evidence type="ECO:0000256" key="4">
    <source>
        <dbReference type="ARBA" id="ARBA00023163"/>
    </source>
</evidence>
<dbReference type="PANTHER" id="PTHR30385">
    <property type="entry name" value="SIGMA FACTOR F FLAGELLAR"/>
    <property type="match status" value="1"/>
</dbReference>
<dbReference type="EMBL" id="FNEV01000015">
    <property type="protein sequence ID" value="SDJ76566.1"/>
    <property type="molecule type" value="Genomic_DNA"/>
</dbReference>
<evidence type="ECO:0000313" key="8">
    <source>
        <dbReference type="Proteomes" id="UP000199225"/>
    </source>
</evidence>
<feature type="domain" description="RNA polymerase sigma-70 region 2" evidence="6">
    <location>
        <begin position="17"/>
        <end position="90"/>
    </location>
</feature>
<protein>
    <submittedName>
        <fullName evidence="7">RNA polymerase sigma factor, sigma-70 family</fullName>
    </submittedName>
</protein>
<dbReference type="GO" id="GO:0016987">
    <property type="term" value="F:sigma factor activity"/>
    <property type="evidence" value="ECO:0007669"/>
    <property type="project" value="UniProtKB-KW"/>
</dbReference>
<keyword evidence="2" id="KW-0731">Sigma factor</keyword>
<keyword evidence="8" id="KW-1185">Reference proteome</keyword>
<dbReference type="Proteomes" id="UP000199225">
    <property type="component" value="Unassembled WGS sequence"/>
</dbReference>
<dbReference type="Pfam" id="PF04542">
    <property type="entry name" value="Sigma70_r2"/>
    <property type="match status" value="1"/>
</dbReference>
<dbReference type="Gene3D" id="1.20.140.160">
    <property type="match status" value="1"/>
</dbReference>
<proteinExistence type="predicted"/>